<reference evidence="2" key="1">
    <citation type="journal article" date="2021" name="J. Hered.">
        <title>Genome Assembly of Salicaceae Populus deltoides (Eastern Cottonwood) I-69 Based on Nanopore Sequencing and Hi-C Technologies.</title>
        <authorList>
            <person name="Bai S."/>
            <person name="Wu H."/>
            <person name="Zhang J."/>
            <person name="Pan Z."/>
            <person name="Zhao W."/>
            <person name="Li Z."/>
            <person name="Tong C."/>
        </authorList>
    </citation>
    <scope>NUCLEOTIDE SEQUENCE</scope>
    <source>
        <tissue evidence="2">Leaf</tissue>
    </source>
</reference>
<organism evidence="2 3">
    <name type="scientific">Populus deltoides</name>
    <name type="common">Eastern poplar</name>
    <name type="synonym">Eastern cottonwood</name>
    <dbReference type="NCBI Taxonomy" id="3696"/>
    <lineage>
        <taxon>Eukaryota</taxon>
        <taxon>Viridiplantae</taxon>
        <taxon>Streptophyta</taxon>
        <taxon>Embryophyta</taxon>
        <taxon>Tracheophyta</taxon>
        <taxon>Spermatophyta</taxon>
        <taxon>Magnoliopsida</taxon>
        <taxon>eudicotyledons</taxon>
        <taxon>Gunneridae</taxon>
        <taxon>Pentapetalae</taxon>
        <taxon>rosids</taxon>
        <taxon>fabids</taxon>
        <taxon>Malpighiales</taxon>
        <taxon>Salicaceae</taxon>
        <taxon>Saliceae</taxon>
        <taxon>Populus</taxon>
    </lineage>
</organism>
<evidence type="ECO:0000256" key="1">
    <source>
        <dbReference type="SAM" id="SignalP"/>
    </source>
</evidence>
<keyword evidence="1" id="KW-0732">Signal</keyword>
<protein>
    <submittedName>
        <fullName evidence="2">Uncharacterized protein</fullName>
    </submittedName>
</protein>
<keyword evidence="3" id="KW-1185">Reference proteome</keyword>
<evidence type="ECO:0000313" key="2">
    <source>
        <dbReference type="EMBL" id="KAH8482400.1"/>
    </source>
</evidence>
<comment type="caution">
    <text evidence="2">The sequence shown here is derived from an EMBL/GenBank/DDBJ whole genome shotgun (WGS) entry which is preliminary data.</text>
</comment>
<dbReference type="EMBL" id="JACEGQ020000018">
    <property type="protein sequence ID" value="KAH8482400.1"/>
    <property type="molecule type" value="Genomic_DNA"/>
</dbReference>
<evidence type="ECO:0000313" key="3">
    <source>
        <dbReference type="Proteomes" id="UP000807159"/>
    </source>
</evidence>
<sequence length="153" mass="17256">MFGSVVFQWCLVLLLYVLHASVYKSLADSEYRNELLKGEMVNVASNMEVQTRETRKKKADVDISAVISPLNIDFQNGVIHFINNKAIQNVTRDNQLLTRRNLRIQIKEMLHGHDAIFSCYEENNGATKGHVQLMSSGCIVELDEGKGTKVPFG</sequence>
<dbReference type="AlphaFoldDB" id="A0A8T2WNN4"/>
<dbReference type="Proteomes" id="UP000807159">
    <property type="component" value="Chromosome 18"/>
</dbReference>
<feature type="signal peptide" evidence="1">
    <location>
        <begin position="1"/>
        <end position="27"/>
    </location>
</feature>
<accession>A0A8T2WNN4</accession>
<gene>
    <name evidence="2" type="ORF">H0E87_029735</name>
</gene>
<proteinExistence type="predicted"/>
<feature type="chain" id="PRO_5035807442" evidence="1">
    <location>
        <begin position="28"/>
        <end position="153"/>
    </location>
</feature>
<name>A0A8T2WNN4_POPDE</name>